<evidence type="ECO:0000256" key="4">
    <source>
        <dbReference type="PROSITE-ProRule" id="PRU00335"/>
    </source>
</evidence>
<proteinExistence type="predicted"/>
<keyword evidence="2 4" id="KW-0238">DNA-binding</keyword>
<feature type="domain" description="HTH tetR-type" evidence="5">
    <location>
        <begin position="15"/>
        <end position="75"/>
    </location>
</feature>
<dbReference type="GO" id="GO:0000976">
    <property type="term" value="F:transcription cis-regulatory region binding"/>
    <property type="evidence" value="ECO:0007669"/>
    <property type="project" value="TreeGrafter"/>
</dbReference>
<evidence type="ECO:0000256" key="3">
    <source>
        <dbReference type="ARBA" id="ARBA00023163"/>
    </source>
</evidence>
<evidence type="ECO:0000256" key="2">
    <source>
        <dbReference type="ARBA" id="ARBA00023125"/>
    </source>
</evidence>
<protein>
    <recommendedName>
        <fullName evidence="5">HTH tetR-type domain-containing protein</fullName>
    </recommendedName>
</protein>
<evidence type="ECO:0000313" key="6">
    <source>
        <dbReference type="EMBL" id="OFJ53340.1"/>
    </source>
</evidence>
<dbReference type="GO" id="GO:0003700">
    <property type="term" value="F:DNA-binding transcription factor activity"/>
    <property type="evidence" value="ECO:0007669"/>
    <property type="project" value="TreeGrafter"/>
</dbReference>
<dbReference type="InterPro" id="IPR001647">
    <property type="entry name" value="HTH_TetR"/>
</dbReference>
<reference evidence="6 7" key="1">
    <citation type="submission" date="2016-09" db="EMBL/GenBank/DDBJ databases">
        <title>genome sequence of Mycobacterium sp. 739 SCH.</title>
        <authorList>
            <person name="Greninger A.L."/>
            <person name="Qin X."/>
            <person name="Jerome K."/>
            <person name="Vora S."/>
            <person name="Quinn K."/>
        </authorList>
    </citation>
    <scope>NUCLEOTIDE SEQUENCE [LARGE SCALE GENOMIC DNA]</scope>
    <source>
        <strain evidence="6 7">SCH</strain>
    </source>
</reference>
<accession>A0A1E8Q5L7</accession>
<dbReference type="PROSITE" id="PS50977">
    <property type="entry name" value="HTH_TETR_2"/>
    <property type="match status" value="1"/>
</dbReference>
<dbReference type="PANTHER" id="PTHR30055:SF234">
    <property type="entry name" value="HTH-TYPE TRANSCRIPTIONAL REGULATOR BETI"/>
    <property type="match status" value="1"/>
</dbReference>
<evidence type="ECO:0000256" key="1">
    <source>
        <dbReference type="ARBA" id="ARBA00023015"/>
    </source>
</evidence>
<keyword evidence="7" id="KW-1185">Reference proteome</keyword>
<evidence type="ECO:0000313" key="7">
    <source>
        <dbReference type="Proteomes" id="UP000178953"/>
    </source>
</evidence>
<dbReference type="Pfam" id="PF00440">
    <property type="entry name" value="TetR_N"/>
    <property type="match status" value="1"/>
</dbReference>
<name>A0A1E8Q5L7_9MYCO</name>
<dbReference type="Gene3D" id="1.10.357.10">
    <property type="entry name" value="Tetracycline Repressor, domain 2"/>
    <property type="match status" value="1"/>
</dbReference>
<feature type="DNA-binding region" description="H-T-H motif" evidence="4">
    <location>
        <begin position="38"/>
        <end position="57"/>
    </location>
</feature>
<dbReference type="InterPro" id="IPR023772">
    <property type="entry name" value="DNA-bd_HTH_TetR-type_CS"/>
</dbReference>
<sequence>MSEVLVDGLRERKKRRTRAALIDAAADLCLRKGYDNTTVEQIAAAADVAPRTFSRYFPNKESVVAAVTDDLDELIAVALDRLPTDITEYEALLAASVEVLGGRTGSGTPGFRRLAVLIEIINGSSSFRASALGLRHDVAEGATMRVMARRMGVPVGDRAVTLVTDVWALLFTDSFVGLGRPGHPPIDPRVVCERLTATVALFRRTWTPAATVDVSSGTTEPHTRAAED</sequence>
<dbReference type="AlphaFoldDB" id="A0A1E8Q5L7"/>
<dbReference type="InterPro" id="IPR009057">
    <property type="entry name" value="Homeodomain-like_sf"/>
</dbReference>
<evidence type="ECO:0000259" key="5">
    <source>
        <dbReference type="PROSITE" id="PS50977"/>
    </source>
</evidence>
<gene>
    <name evidence="6" type="ORF">BEL07_12780</name>
</gene>
<dbReference type="PRINTS" id="PR00455">
    <property type="entry name" value="HTHTETR"/>
</dbReference>
<keyword evidence="1" id="KW-0805">Transcription regulation</keyword>
<keyword evidence="3" id="KW-0804">Transcription</keyword>
<organism evidence="6 7">
    <name type="scientific">Mycolicibacterium grossiae</name>
    <dbReference type="NCBI Taxonomy" id="1552759"/>
    <lineage>
        <taxon>Bacteria</taxon>
        <taxon>Bacillati</taxon>
        <taxon>Actinomycetota</taxon>
        <taxon>Actinomycetes</taxon>
        <taxon>Mycobacteriales</taxon>
        <taxon>Mycobacteriaceae</taxon>
        <taxon>Mycolicibacterium</taxon>
    </lineage>
</organism>
<dbReference type="RefSeq" id="WP_070353482.1">
    <property type="nucleotide sequence ID" value="NZ_CP043474.1"/>
</dbReference>
<dbReference type="SUPFAM" id="SSF46689">
    <property type="entry name" value="Homeodomain-like"/>
    <property type="match status" value="1"/>
</dbReference>
<comment type="caution">
    <text evidence="6">The sequence shown here is derived from an EMBL/GenBank/DDBJ whole genome shotgun (WGS) entry which is preliminary data.</text>
</comment>
<dbReference type="PROSITE" id="PS01081">
    <property type="entry name" value="HTH_TETR_1"/>
    <property type="match status" value="1"/>
</dbReference>
<dbReference type="EMBL" id="MCHX01000026">
    <property type="protein sequence ID" value="OFJ53340.1"/>
    <property type="molecule type" value="Genomic_DNA"/>
</dbReference>
<dbReference type="Proteomes" id="UP000178953">
    <property type="component" value="Unassembled WGS sequence"/>
</dbReference>
<dbReference type="InterPro" id="IPR050109">
    <property type="entry name" value="HTH-type_TetR-like_transc_reg"/>
</dbReference>
<dbReference type="PANTHER" id="PTHR30055">
    <property type="entry name" value="HTH-TYPE TRANSCRIPTIONAL REGULATOR RUTR"/>
    <property type="match status" value="1"/>
</dbReference>